<name>A0AAW1V1K1_9CUCU</name>
<dbReference type="AlphaFoldDB" id="A0AAW1V1K1"/>
<organism evidence="1 2">
    <name type="scientific">Henosepilachna vigintioctopunctata</name>
    <dbReference type="NCBI Taxonomy" id="420089"/>
    <lineage>
        <taxon>Eukaryota</taxon>
        <taxon>Metazoa</taxon>
        <taxon>Ecdysozoa</taxon>
        <taxon>Arthropoda</taxon>
        <taxon>Hexapoda</taxon>
        <taxon>Insecta</taxon>
        <taxon>Pterygota</taxon>
        <taxon>Neoptera</taxon>
        <taxon>Endopterygota</taxon>
        <taxon>Coleoptera</taxon>
        <taxon>Polyphaga</taxon>
        <taxon>Cucujiformia</taxon>
        <taxon>Coccinelloidea</taxon>
        <taxon>Coccinellidae</taxon>
        <taxon>Epilachninae</taxon>
        <taxon>Epilachnini</taxon>
        <taxon>Henosepilachna</taxon>
    </lineage>
</organism>
<sequence length="79" mass="9476">MWEEMCLACEEFREEYQDAQNEETTTYLPCPASEIDVNQDYERDSAYNECMKLHPLRTKGCWNKLVQELYEDSQKLDIN</sequence>
<reference evidence="1 2" key="1">
    <citation type="submission" date="2023-03" db="EMBL/GenBank/DDBJ databases">
        <title>Genome insight into feeding habits of ladybird beetles.</title>
        <authorList>
            <person name="Li H.-S."/>
            <person name="Huang Y.-H."/>
            <person name="Pang H."/>
        </authorList>
    </citation>
    <scope>NUCLEOTIDE SEQUENCE [LARGE SCALE GENOMIC DNA]</scope>
    <source>
        <strain evidence="1">SYSU_2023b</strain>
        <tissue evidence="1">Whole body</tissue>
    </source>
</reference>
<keyword evidence="2" id="KW-1185">Reference proteome</keyword>
<evidence type="ECO:0000313" key="1">
    <source>
        <dbReference type="EMBL" id="KAK9887340.1"/>
    </source>
</evidence>
<comment type="caution">
    <text evidence="1">The sequence shown here is derived from an EMBL/GenBank/DDBJ whole genome shotgun (WGS) entry which is preliminary data.</text>
</comment>
<dbReference type="EMBL" id="JARQZJ010000108">
    <property type="protein sequence ID" value="KAK9887340.1"/>
    <property type="molecule type" value="Genomic_DNA"/>
</dbReference>
<evidence type="ECO:0000313" key="2">
    <source>
        <dbReference type="Proteomes" id="UP001431783"/>
    </source>
</evidence>
<protein>
    <recommendedName>
        <fullName evidence="3">GCK domain-containing protein</fullName>
    </recommendedName>
</protein>
<accession>A0AAW1V1K1</accession>
<dbReference type="Proteomes" id="UP001431783">
    <property type="component" value="Unassembled WGS sequence"/>
</dbReference>
<proteinExistence type="predicted"/>
<evidence type="ECO:0008006" key="3">
    <source>
        <dbReference type="Google" id="ProtNLM"/>
    </source>
</evidence>
<gene>
    <name evidence="1" type="ORF">WA026_022008</name>
</gene>